<evidence type="ECO:0000313" key="3">
    <source>
        <dbReference type="Proteomes" id="UP001058236"/>
    </source>
</evidence>
<accession>A0ABY5FEK4</accession>
<proteinExistence type="predicted"/>
<feature type="compositionally biased region" description="Basic and acidic residues" evidence="1">
    <location>
        <begin position="1"/>
        <end position="18"/>
    </location>
</feature>
<keyword evidence="3" id="KW-1185">Reference proteome</keyword>
<dbReference type="EMBL" id="CP101397">
    <property type="protein sequence ID" value="UTR82071.1"/>
    <property type="molecule type" value="Genomic_DNA"/>
</dbReference>
<sequence length="58" mass="6522">MRSYAEEQRQRHERDRMADQNPTGLSPGQHRSVLRLTEPAGHEPPPGPSGQQPDKPLP</sequence>
<dbReference type="RefSeq" id="WP_162823955.1">
    <property type="nucleotide sequence ID" value="NZ_CP030930.1"/>
</dbReference>
<evidence type="ECO:0000256" key="1">
    <source>
        <dbReference type="SAM" id="MobiDB-lite"/>
    </source>
</evidence>
<evidence type="ECO:0000313" key="2">
    <source>
        <dbReference type="EMBL" id="UTR82071.1"/>
    </source>
</evidence>
<name>A0ABY5FEK4_9ACTN</name>
<protein>
    <submittedName>
        <fullName evidence="2">Uncharacterized protein</fullName>
    </submittedName>
</protein>
<gene>
    <name evidence="2" type="ORF">NLU04_28125</name>
</gene>
<reference evidence="2" key="1">
    <citation type="submission" date="2022-07" db="EMBL/GenBank/DDBJ databases">
        <title>Genomic of Streptomyces cavourensis F2.</title>
        <authorList>
            <person name="Hu S."/>
            <person name="Liang W."/>
        </authorList>
    </citation>
    <scope>NUCLEOTIDE SEQUENCE</scope>
    <source>
        <strain evidence="2">F2</strain>
    </source>
</reference>
<dbReference type="Proteomes" id="UP001058236">
    <property type="component" value="Chromosome"/>
</dbReference>
<organism evidence="2 3">
    <name type="scientific">Streptomyces cavourensis</name>
    <dbReference type="NCBI Taxonomy" id="67258"/>
    <lineage>
        <taxon>Bacteria</taxon>
        <taxon>Bacillati</taxon>
        <taxon>Actinomycetota</taxon>
        <taxon>Actinomycetes</taxon>
        <taxon>Kitasatosporales</taxon>
        <taxon>Streptomycetaceae</taxon>
        <taxon>Streptomyces</taxon>
    </lineage>
</organism>
<feature type="region of interest" description="Disordered" evidence="1">
    <location>
        <begin position="1"/>
        <end position="58"/>
    </location>
</feature>